<dbReference type="GO" id="GO:0006955">
    <property type="term" value="P:immune response"/>
    <property type="evidence" value="ECO:0007669"/>
    <property type="project" value="TreeGrafter"/>
</dbReference>
<comment type="caution">
    <text evidence="1">The sequence shown here is derived from an EMBL/GenBank/DDBJ whole genome shotgun (WGS) entry which is preliminary data.</text>
</comment>
<evidence type="ECO:0000313" key="1">
    <source>
        <dbReference type="EMBL" id="KAK2835318.1"/>
    </source>
</evidence>
<dbReference type="PANTHER" id="PTHR14241:SF19">
    <property type="entry name" value="INTERFERON-INDUCED PROTEIN 44-LIKE ISOFORM X1-RELATED"/>
    <property type="match status" value="1"/>
</dbReference>
<gene>
    <name evidence="1" type="ORF">Q5P01_015802</name>
</gene>
<dbReference type="Proteomes" id="UP001187415">
    <property type="component" value="Unassembled WGS sequence"/>
</dbReference>
<reference evidence="1" key="1">
    <citation type="submission" date="2023-07" db="EMBL/GenBank/DDBJ databases">
        <title>Chromosome-level Genome Assembly of Striped Snakehead (Channa striata).</title>
        <authorList>
            <person name="Liu H."/>
        </authorList>
    </citation>
    <scope>NUCLEOTIDE SEQUENCE</scope>
    <source>
        <strain evidence="1">Gz</strain>
        <tissue evidence="1">Muscle</tissue>
    </source>
</reference>
<keyword evidence="2" id="KW-1185">Reference proteome</keyword>
<evidence type="ECO:0008006" key="3">
    <source>
        <dbReference type="Google" id="ProtNLM"/>
    </source>
</evidence>
<proteinExistence type="predicted"/>
<organism evidence="1 2">
    <name type="scientific">Channa striata</name>
    <name type="common">Snakehead murrel</name>
    <name type="synonym">Ophicephalus striatus</name>
    <dbReference type="NCBI Taxonomy" id="64152"/>
    <lineage>
        <taxon>Eukaryota</taxon>
        <taxon>Metazoa</taxon>
        <taxon>Chordata</taxon>
        <taxon>Craniata</taxon>
        <taxon>Vertebrata</taxon>
        <taxon>Euteleostomi</taxon>
        <taxon>Actinopterygii</taxon>
        <taxon>Neopterygii</taxon>
        <taxon>Teleostei</taxon>
        <taxon>Neoteleostei</taxon>
        <taxon>Acanthomorphata</taxon>
        <taxon>Anabantaria</taxon>
        <taxon>Anabantiformes</taxon>
        <taxon>Channoidei</taxon>
        <taxon>Channidae</taxon>
        <taxon>Channa</taxon>
    </lineage>
</organism>
<evidence type="ECO:0000313" key="2">
    <source>
        <dbReference type="Proteomes" id="UP001187415"/>
    </source>
</evidence>
<dbReference type="CDD" id="cd00882">
    <property type="entry name" value="Ras_like_GTPase"/>
    <property type="match status" value="1"/>
</dbReference>
<sequence>MHGNNLNLTECEVYQVEARPEFEKPWRTMVWEAGKRKELMDSIKNYKPTYSSVSQARILLLGPVGAGKSSFFNSINSVFRGHVTSQAIAGSSTQSLTTQFQTYSLKDGREGKLLPVALCDTMGLEERTGSGLDVEDISSILKGHVPNGYQFNPRAPLHSETPGYQVSPQLKDKIHCVTYVLDACKVPIMSAKLQEKFDAIRKKINLMGIPQLILLTKIDEACALVKEDVTTVYKSEYIKEMMQEAANRLGTPLFCVVPVKNYSEDFELDMNCDILLLTAVKQMLRFVDNYFDNISHLFSNVEVKA</sequence>
<dbReference type="Gene3D" id="3.40.50.300">
    <property type="entry name" value="P-loop containing nucleotide triphosphate hydrolases"/>
    <property type="match status" value="1"/>
</dbReference>
<dbReference type="AlphaFoldDB" id="A0AA88SKX0"/>
<accession>A0AA88SKX0</accession>
<dbReference type="InterPro" id="IPR027417">
    <property type="entry name" value="P-loop_NTPase"/>
</dbReference>
<dbReference type="SUPFAM" id="SSF52540">
    <property type="entry name" value="P-loop containing nucleoside triphosphate hydrolases"/>
    <property type="match status" value="1"/>
</dbReference>
<protein>
    <recommendedName>
        <fullName evidence="3">Interferon-induced protein 44-like</fullName>
    </recommendedName>
</protein>
<dbReference type="EMBL" id="JAUPFM010000012">
    <property type="protein sequence ID" value="KAK2835318.1"/>
    <property type="molecule type" value="Genomic_DNA"/>
</dbReference>
<dbReference type="PANTHER" id="PTHR14241">
    <property type="entry name" value="INTERFERON-INDUCED PROTEIN 44"/>
    <property type="match status" value="1"/>
</dbReference>
<name>A0AA88SKX0_CHASR</name>